<organism evidence="2 3">
    <name type="scientific">Dechloromonas denitrificans</name>
    <dbReference type="NCBI Taxonomy" id="281362"/>
    <lineage>
        <taxon>Bacteria</taxon>
        <taxon>Pseudomonadati</taxon>
        <taxon>Pseudomonadota</taxon>
        <taxon>Betaproteobacteria</taxon>
        <taxon>Rhodocyclales</taxon>
        <taxon>Azonexaceae</taxon>
        <taxon>Dechloromonas</taxon>
    </lineage>
</organism>
<dbReference type="AlphaFoldDB" id="A0A133XE50"/>
<dbReference type="RefSeq" id="WP_066886658.1">
    <property type="nucleotide sequence ID" value="NZ_LODL01000039.1"/>
</dbReference>
<feature type="region of interest" description="Disordered" evidence="1">
    <location>
        <begin position="1"/>
        <end position="20"/>
    </location>
</feature>
<dbReference type="Proteomes" id="UP000070186">
    <property type="component" value="Unassembled WGS sequence"/>
</dbReference>
<sequence>MQTQRKPAKTRSPRSQRAPRPEFTAAVRYLDGSRDIFHVRNADDMEDARALVIAELGQLQSIVIAQRRAH</sequence>
<gene>
    <name evidence="2" type="ORF">AT959_18650</name>
</gene>
<keyword evidence="3" id="KW-1185">Reference proteome</keyword>
<dbReference type="EMBL" id="LODL01000039">
    <property type="protein sequence ID" value="KXB29206.1"/>
    <property type="molecule type" value="Genomic_DNA"/>
</dbReference>
<name>A0A133XE50_9RHOO</name>
<comment type="caution">
    <text evidence="2">The sequence shown here is derived from an EMBL/GenBank/DDBJ whole genome shotgun (WGS) entry which is preliminary data.</text>
</comment>
<reference evidence="2 3" key="1">
    <citation type="submission" date="2015-12" db="EMBL/GenBank/DDBJ databases">
        <title>Nitrous oxide reduction kinetics distinguish bacteria harboring typical versus atypical NosZ.</title>
        <authorList>
            <person name="Yoon S."/>
            <person name="Nissen S."/>
            <person name="Park D."/>
            <person name="Sanford R.A."/>
            <person name="Loeffler F.E."/>
        </authorList>
    </citation>
    <scope>NUCLEOTIDE SEQUENCE [LARGE SCALE GENOMIC DNA]</scope>
    <source>
        <strain evidence="2 3">ATCC BAA-841</strain>
    </source>
</reference>
<proteinExistence type="predicted"/>
<accession>A0A133XE50</accession>
<evidence type="ECO:0000256" key="1">
    <source>
        <dbReference type="SAM" id="MobiDB-lite"/>
    </source>
</evidence>
<evidence type="ECO:0000313" key="2">
    <source>
        <dbReference type="EMBL" id="KXB29206.1"/>
    </source>
</evidence>
<protein>
    <submittedName>
        <fullName evidence="2">Uncharacterized protein</fullName>
    </submittedName>
</protein>
<feature type="compositionally biased region" description="Basic residues" evidence="1">
    <location>
        <begin position="1"/>
        <end position="14"/>
    </location>
</feature>
<evidence type="ECO:0000313" key="3">
    <source>
        <dbReference type="Proteomes" id="UP000070186"/>
    </source>
</evidence>
<dbReference type="STRING" id="281362.AT959_18650"/>